<comment type="caution">
    <text evidence="4">The sequence shown here is derived from an EMBL/GenBank/DDBJ whole genome shotgun (WGS) entry which is preliminary data.</text>
</comment>
<proteinExistence type="inferred from homology"/>
<sequence length="173" mass="19061">MDLLKAIVERRSVRSFRADFVPEDMLRRLVEAGIWAPSGGNAQTWRFIIITDGGSIRRLKMLSPGLLGNPPAVIVICQDVAKAERKGAKLGKEVLSLMDSAMAAQNIMLAAYAEGLGTCIVRSFHPGGVQKLLRLPEYIEPQILISVGVPVSMPKPPKRNFDIVSFQEYRSND</sequence>
<evidence type="ECO:0000259" key="3">
    <source>
        <dbReference type="Pfam" id="PF00881"/>
    </source>
</evidence>
<dbReference type="AlphaFoldDB" id="A0A0S7Y0W5"/>
<dbReference type="PANTHER" id="PTHR43673">
    <property type="entry name" value="NAD(P)H NITROREDUCTASE YDGI-RELATED"/>
    <property type="match status" value="1"/>
</dbReference>
<feature type="domain" description="Nitroreductase" evidence="3">
    <location>
        <begin position="65"/>
        <end position="148"/>
    </location>
</feature>
<reference evidence="4 5" key="1">
    <citation type="journal article" date="2015" name="Microbiome">
        <title>Genomic resolution of linkages in carbon, nitrogen, and sulfur cycling among widespread estuary sediment bacteria.</title>
        <authorList>
            <person name="Baker B.J."/>
            <person name="Lazar C.S."/>
            <person name="Teske A.P."/>
            <person name="Dick G.J."/>
        </authorList>
    </citation>
    <scope>NUCLEOTIDE SEQUENCE [LARGE SCALE GENOMIC DNA]</scope>
    <source>
        <strain evidence="4">DG_54_3</strain>
    </source>
</reference>
<evidence type="ECO:0000256" key="2">
    <source>
        <dbReference type="ARBA" id="ARBA00023002"/>
    </source>
</evidence>
<comment type="similarity">
    <text evidence="1">Belongs to the nitroreductase family.</text>
</comment>
<dbReference type="InterPro" id="IPR000415">
    <property type="entry name" value="Nitroreductase-like"/>
</dbReference>
<dbReference type="Gene3D" id="3.40.109.10">
    <property type="entry name" value="NADH Oxidase"/>
    <property type="match status" value="1"/>
</dbReference>
<dbReference type="GO" id="GO:0016491">
    <property type="term" value="F:oxidoreductase activity"/>
    <property type="evidence" value="ECO:0007669"/>
    <property type="project" value="UniProtKB-KW"/>
</dbReference>
<evidence type="ECO:0000256" key="1">
    <source>
        <dbReference type="ARBA" id="ARBA00007118"/>
    </source>
</evidence>
<protein>
    <recommendedName>
        <fullName evidence="3">Nitroreductase domain-containing protein</fullName>
    </recommendedName>
</protein>
<dbReference type="Pfam" id="PF00881">
    <property type="entry name" value="Nitroreductase"/>
    <property type="match status" value="2"/>
</dbReference>
<dbReference type="EMBL" id="LIZX01000054">
    <property type="protein sequence ID" value="KPJ68368.1"/>
    <property type="molecule type" value="Genomic_DNA"/>
</dbReference>
<accession>A0A0S7Y0W5</accession>
<dbReference type="SUPFAM" id="SSF55469">
    <property type="entry name" value="FMN-dependent nitroreductase-like"/>
    <property type="match status" value="1"/>
</dbReference>
<dbReference type="InterPro" id="IPR029479">
    <property type="entry name" value="Nitroreductase"/>
</dbReference>
<evidence type="ECO:0000313" key="5">
    <source>
        <dbReference type="Proteomes" id="UP000051861"/>
    </source>
</evidence>
<dbReference type="Proteomes" id="UP000051861">
    <property type="component" value="Unassembled WGS sequence"/>
</dbReference>
<dbReference type="PANTHER" id="PTHR43673:SF10">
    <property type="entry name" value="NADH DEHYDROGENASE_NAD(P)H NITROREDUCTASE XCC3605-RELATED"/>
    <property type="match status" value="1"/>
</dbReference>
<keyword evidence="2" id="KW-0560">Oxidoreductase</keyword>
<evidence type="ECO:0000313" key="4">
    <source>
        <dbReference type="EMBL" id="KPJ68368.1"/>
    </source>
</evidence>
<feature type="domain" description="Nitroreductase" evidence="3">
    <location>
        <begin position="7"/>
        <end position="59"/>
    </location>
</feature>
<organism evidence="4 5">
    <name type="scientific">candidate division WOR-1 bacterium DG_54_3</name>
    <dbReference type="NCBI Taxonomy" id="1703775"/>
    <lineage>
        <taxon>Bacteria</taxon>
        <taxon>Bacillati</taxon>
        <taxon>Saganbacteria</taxon>
    </lineage>
</organism>
<gene>
    <name evidence="4" type="ORF">AMJ44_06595</name>
</gene>
<name>A0A0S7Y0W5_UNCSA</name>